<dbReference type="Proteomes" id="UP001054837">
    <property type="component" value="Unassembled WGS sequence"/>
</dbReference>
<name>A0AAV4R3U9_9ARAC</name>
<evidence type="ECO:0000313" key="1">
    <source>
        <dbReference type="EMBL" id="GIY15306.1"/>
    </source>
</evidence>
<proteinExistence type="predicted"/>
<protein>
    <submittedName>
        <fullName evidence="1">Uncharacterized protein</fullName>
    </submittedName>
</protein>
<dbReference type="AlphaFoldDB" id="A0AAV4R3U9"/>
<evidence type="ECO:0000313" key="2">
    <source>
        <dbReference type="Proteomes" id="UP001054837"/>
    </source>
</evidence>
<sequence>MEKSIYSCPCDNGCYIIKIQSKRALRIKAKYNLLVFNSHEDRIFYNLPLSFYEVVSEVQTRELDKNPDFSHLKANFCLRNLFMESGSPLLKKGVSFIIEYFQTV</sequence>
<dbReference type="EMBL" id="BPLQ01005517">
    <property type="protein sequence ID" value="GIY15306.1"/>
    <property type="molecule type" value="Genomic_DNA"/>
</dbReference>
<reference evidence="1 2" key="1">
    <citation type="submission" date="2021-06" db="EMBL/GenBank/DDBJ databases">
        <title>Caerostris darwini draft genome.</title>
        <authorList>
            <person name="Kono N."/>
            <person name="Arakawa K."/>
        </authorList>
    </citation>
    <scope>NUCLEOTIDE SEQUENCE [LARGE SCALE GENOMIC DNA]</scope>
</reference>
<keyword evidence="2" id="KW-1185">Reference proteome</keyword>
<comment type="caution">
    <text evidence="1">The sequence shown here is derived from an EMBL/GenBank/DDBJ whole genome shotgun (WGS) entry which is preliminary data.</text>
</comment>
<organism evidence="1 2">
    <name type="scientific">Caerostris darwini</name>
    <dbReference type="NCBI Taxonomy" id="1538125"/>
    <lineage>
        <taxon>Eukaryota</taxon>
        <taxon>Metazoa</taxon>
        <taxon>Ecdysozoa</taxon>
        <taxon>Arthropoda</taxon>
        <taxon>Chelicerata</taxon>
        <taxon>Arachnida</taxon>
        <taxon>Araneae</taxon>
        <taxon>Araneomorphae</taxon>
        <taxon>Entelegynae</taxon>
        <taxon>Araneoidea</taxon>
        <taxon>Araneidae</taxon>
        <taxon>Caerostris</taxon>
    </lineage>
</organism>
<gene>
    <name evidence="1" type="ORF">CDAR_116571</name>
</gene>
<accession>A0AAV4R3U9</accession>